<dbReference type="InterPro" id="IPR036465">
    <property type="entry name" value="vWFA_dom_sf"/>
</dbReference>
<keyword evidence="3 4" id="KW-0732">Signal</keyword>
<feature type="chain" id="PRO_5013372370" evidence="4">
    <location>
        <begin position="25"/>
        <end position="375"/>
    </location>
</feature>
<feature type="signal peptide" evidence="4">
    <location>
        <begin position="1"/>
        <end position="24"/>
    </location>
</feature>
<sequence>MKNALVVKALVGFSALLLAKPSLATPQQQEPAQSKRIEVVFVLDTTGSMVDLLEGAKRKIWSITNTIVDVQPDAEIRLALIGYRDRGDEYTVKSFDMSTDLQSHYANLRRFEADGGGDDPESVNEALDTAVSQLAWTSDPQTQRIMFLVGDAPPHMDYKGERKYPEIIAEAKRRNIRVNAIQAGNSGETRNIWNDIAERGSGHYIQIAQDGGHIDDVRTPFDQEIITVQQKIDETIMPYGAVSVKEGLIDKLAAKAAAPIETQVENSKFYSKRSSTKEVVTGGGDLLDDIRNKNLKWNEVTDSEMPEALKGKKREEQKKIIDGTMEIRNKLEHQMTLLVQDRDAYVEAQRQKNTQNSDASFDKVVAETLKQQLTP</sequence>
<dbReference type="GO" id="GO:0005737">
    <property type="term" value="C:cytoplasm"/>
    <property type="evidence" value="ECO:0007669"/>
    <property type="project" value="TreeGrafter"/>
</dbReference>
<accession>A0A248UQ30</accession>
<dbReference type="RefSeq" id="WP_095448748.1">
    <property type="nucleotide sequence ID" value="NZ_CP022605.1"/>
</dbReference>
<dbReference type="OrthoDB" id="9784383at2"/>
<dbReference type="GO" id="GO:0004674">
    <property type="term" value="F:protein serine/threonine kinase activity"/>
    <property type="evidence" value="ECO:0007669"/>
    <property type="project" value="TreeGrafter"/>
</dbReference>
<evidence type="ECO:0000259" key="5">
    <source>
        <dbReference type="PROSITE" id="PS50234"/>
    </source>
</evidence>
<dbReference type="AlphaFoldDB" id="A0A248UQ30"/>
<evidence type="ECO:0000256" key="2">
    <source>
        <dbReference type="ARBA" id="ARBA00022525"/>
    </source>
</evidence>
<evidence type="ECO:0000256" key="4">
    <source>
        <dbReference type="SAM" id="SignalP"/>
    </source>
</evidence>
<dbReference type="InterPro" id="IPR002035">
    <property type="entry name" value="VWF_A"/>
</dbReference>
<evidence type="ECO:0000256" key="1">
    <source>
        <dbReference type="ARBA" id="ARBA00004613"/>
    </source>
</evidence>
<dbReference type="EMBL" id="CP022605">
    <property type="protein sequence ID" value="ASV88511.1"/>
    <property type="molecule type" value="Genomic_DNA"/>
</dbReference>
<name>A0A248UQ30_9HYPH</name>
<dbReference type="PANTHER" id="PTHR47763:SF1">
    <property type="entry name" value="DUF659 DOMAIN-CONTAINING PROTEIN"/>
    <property type="match status" value="1"/>
</dbReference>
<dbReference type="CDD" id="cd00198">
    <property type="entry name" value="vWFA"/>
    <property type="match status" value="1"/>
</dbReference>
<dbReference type="PROSITE" id="PS50234">
    <property type="entry name" value="VWFA"/>
    <property type="match status" value="1"/>
</dbReference>
<dbReference type="PANTHER" id="PTHR47763">
    <property type="entry name" value="ALPHA-PROTEIN KINASE VWKA"/>
    <property type="match status" value="1"/>
</dbReference>
<gene>
    <name evidence="6" type="ORF">CES85_3727</name>
</gene>
<dbReference type="Gene3D" id="3.40.50.410">
    <property type="entry name" value="von Willebrand factor, type A domain"/>
    <property type="match status" value="1"/>
</dbReference>
<proteinExistence type="predicted"/>
<dbReference type="InterPro" id="IPR056861">
    <property type="entry name" value="HMCN1-like_VWA"/>
</dbReference>
<keyword evidence="2" id="KW-0964">Secreted</keyword>
<keyword evidence="6" id="KW-0614">Plasmid</keyword>
<feature type="domain" description="VWFA" evidence="5">
    <location>
        <begin position="38"/>
        <end position="225"/>
    </location>
</feature>
<reference evidence="6 7" key="1">
    <citation type="submission" date="2017-07" db="EMBL/GenBank/DDBJ databases">
        <title>Phylogenetic study on the rhizospheric bacterium Ochrobactrum sp. A44.</title>
        <authorList>
            <person name="Krzyzanowska D.M."/>
            <person name="Ossowicki A."/>
            <person name="Rajewska M."/>
            <person name="Maciag T."/>
            <person name="Kaczynski Z."/>
            <person name="Czerwicka M."/>
            <person name="Jafra S."/>
        </authorList>
    </citation>
    <scope>NUCLEOTIDE SEQUENCE [LARGE SCALE GENOMIC DNA]</scope>
    <source>
        <strain evidence="6 7">A44</strain>
        <plasmid evidence="6 7">unnamed1</plasmid>
    </source>
</reference>
<geneLocation type="plasmid" evidence="6 7">
    <name>unnamed1</name>
</geneLocation>
<evidence type="ECO:0000256" key="3">
    <source>
        <dbReference type="ARBA" id="ARBA00022729"/>
    </source>
</evidence>
<evidence type="ECO:0000313" key="7">
    <source>
        <dbReference type="Proteomes" id="UP000215256"/>
    </source>
</evidence>
<dbReference type="KEGG" id="och:CES85_3727"/>
<comment type="subcellular location">
    <subcellularLocation>
        <location evidence="1">Secreted</location>
    </subcellularLocation>
</comment>
<dbReference type="SUPFAM" id="SSF53300">
    <property type="entry name" value="vWA-like"/>
    <property type="match status" value="1"/>
</dbReference>
<organism evidence="6 7">
    <name type="scientific">Ochrobactrum quorumnocens</name>
    <dbReference type="NCBI Taxonomy" id="271865"/>
    <lineage>
        <taxon>Bacteria</taxon>
        <taxon>Pseudomonadati</taxon>
        <taxon>Pseudomonadota</taxon>
        <taxon>Alphaproteobacteria</taxon>
        <taxon>Hyphomicrobiales</taxon>
        <taxon>Brucellaceae</taxon>
        <taxon>Brucella/Ochrobactrum group</taxon>
        <taxon>Ochrobactrum</taxon>
    </lineage>
</organism>
<dbReference type="Pfam" id="PF25106">
    <property type="entry name" value="VWA_4"/>
    <property type="match status" value="1"/>
</dbReference>
<dbReference type="Proteomes" id="UP000215256">
    <property type="component" value="Plasmid unnamed1"/>
</dbReference>
<dbReference type="SMART" id="SM00327">
    <property type="entry name" value="VWA"/>
    <property type="match status" value="1"/>
</dbReference>
<evidence type="ECO:0000313" key="6">
    <source>
        <dbReference type="EMBL" id="ASV88511.1"/>
    </source>
</evidence>
<dbReference type="InterPro" id="IPR052969">
    <property type="entry name" value="Thr-specific_kinase-like"/>
</dbReference>
<protein>
    <submittedName>
        <fullName evidence="6">von Willebrand factor type A domain protein</fullName>
    </submittedName>
</protein>